<dbReference type="PRINTS" id="PR00036">
    <property type="entry name" value="HTHLACI"/>
</dbReference>
<dbReference type="Pfam" id="PF13377">
    <property type="entry name" value="Peripla_BP_3"/>
    <property type="match status" value="1"/>
</dbReference>
<dbReference type="PANTHER" id="PTHR30146">
    <property type="entry name" value="LACI-RELATED TRANSCRIPTIONAL REPRESSOR"/>
    <property type="match status" value="1"/>
</dbReference>
<keyword evidence="2 5" id="KW-0238">DNA-binding</keyword>
<dbReference type="CDD" id="cd01392">
    <property type="entry name" value="HTH_LacI"/>
    <property type="match status" value="1"/>
</dbReference>
<dbReference type="EMBL" id="CP109966">
    <property type="protein sequence ID" value="WAJ71682.1"/>
    <property type="molecule type" value="Genomic_DNA"/>
</dbReference>
<organism evidence="5 6">
    <name type="scientific">Catenovulum adriaticum</name>
    <dbReference type="NCBI Taxonomy" id="2984846"/>
    <lineage>
        <taxon>Bacteria</taxon>
        <taxon>Pseudomonadati</taxon>
        <taxon>Pseudomonadota</taxon>
        <taxon>Gammaproteobacteria</taxon>
        <taxon>Alteromonadales</taxon>
        <taxon>Alteromonadaceae</taxon>
        <taxon>Catenovulum</taxon>
    </lineage>
</organism>
<keyword evidence="1" id="KW-0805">Transcription regulation</keyword>
<dbReference type="InterPro" id="IPR010982">
    <property type="entry name" value="Lambda_DNA-bd_dom_sf"/>
</dbReference>
<evidence type="ECO:0000259" key="4">
    <source>
        <dbReference type="PROSITE" id="PS50932"/>
    </source>
</evidence>
<dbReference type="InterPro" id="IPR046335">
    <property type="entry name" value="LacI/GalR-like_sensor"/>
</dbReference>
<geneLocation type="plasmid" evidence="5 6">
    <name>pCadTS8_1</name>
</geneLocation>
<reference evidence="5" key="1">
    <citation type="submission" date="2022-10" db="EMBL/GenBank/DDBJ databases">
        <title>Catenovulum adriacola sp. nov. isolated in the Harbour of Susak.</title>
        <authorList>
            <person name="Schoch T."/>
            <person name="Reich S.J."/>
            <person name="Stoeferle S."/>
            <person name="Flaiz M."/>
            <person name="Kazda M."/>
            <person name="Riedel C.U."/>
            <person name="Duerre P."/>
        </authorList>
    </citation>
    <scope>NUCLEOTIDE SEQUENCE</scope>
    <source>
        <strain evidence="5">TS8</strain>
        <plasmid evidence="5">pCadTS8_1</plasmid>
    </source>
</reference>
<keyword evidence="3" id="KW-0804">Transcription</keyword>
<evidence type="ECO:0000313" key="5">
    <source>
        <dbReference type="EMBL" id="WAJ71682.1"/>
    </source>
</evidence>
<evidence type="ECO:0000256" key="3">
    <source>
        <dbReference type="ARBA" id="ARBA00023163"/>
    </source>
</evidence>
<dbReference type="InterPro" id="IPR000843">
    <property type="entry name" value="HTH_LacI"/>
</dbReference>
<accession>A0ABY7ASD9</accession>
<dbReference type="PROSITE" id="PS00356">
    <property type="entry name" value="HTH_LACI_1"/>
    <property type="match status" value="1"/>
</dbReference>
<dbReference type="SMART" id="SM00354">
    <property type="entry name" value="HTH_LACI"/>
    <property type="match status" value="1"/>
</dbReference>
<sequence length="334" mass="36605">MVTIKDVAKVAGVSTATVSRVVHNGGHVGDACRSRVKKVIEELGYRPNMNAQALVKRSTNTLGVVTPKLSMSFFGTLACGVEKAAKDQSYKLIMSNSLYETQSELDAINSLRDHHCDAIILHSEYSDEKTLIDLAEKIPGLVLINRYIPKIANRCVWLDNESAAKQATQYLVDKGHKDFAVVTSIYQNNDPEIRLRGIQDTLAANELQLHKNAVREATANLEGGEQAAKELLATGVKFTALIAYNDLMAIGAIHTLFDAGIRVPEDVSVIGFDNLSIAKACRPKLTTMHYPIEEMAHYAAELAIKLSDTSKAVSNRTHLFLSDIVERDSVSIIQ</sequence>
<dbReference type="SUPFAM" id="SSF47413">
    <property type="entry name" value="lambda repressor-like DNA-binding domains"/>
    <property type="match status" value="1"/>
</dbReference>
<dbReference type="Proteomes" id="UP001163726">
    <property type="component" value="Plasmid pCadTS8_1"/>
</dbReference>
<keyword evidence="6" id="KW-1185">Reference proteome</keyword>
<dbReference type="SUPFAM" id="SSF53822">
    <property type="entry name" value="Periplasmic binding protein-like I"/>
    <property type="match status" value="1"/>
</dbReference>
<dbReference type="InterPro" id="IPR028082">
    <property type="entry name" value="Peripla_BP_I"/>
</dbReference>
<dbReference type="Gene3D" id="1.10.260.40">
    <property type="entry name" value="lambda repressor-like DNA-binding domains"/>
    <property type="match status" value="1"/>
</dbReference>
<dbReference type="CDD" id="cd06270">
    <property type="entry name" value="PBP1_GalS-like"/>
    <property type="match status" value="1"/>
</dbReference>
<dbReference type="Gene3D" id="3.40.50.2300">
    <property type="match status" value="2"/>
</dbReference>
<dbReference type="RefSeq" id="WP_268076360.1">
    <property type="nucleotide sequence ID" value="NZ_CP109966.1"/>
</dbReference>
<feature type="domain" description="HTH lacI-type" evidence="4">
    <location>
        <begin position="2"/>
        <end position="56"/>
    </location>
</feature>
<protein>
    <submittedName>
        <fullName evidence="5">LacI family DNA-binding transcriptional regulator</fullName>
    </submittedName>
</protein>
<dbReference type="PANTHER" id="PTHR30146:SF109">
    <property type="entry name" value="HTH-TYPE TRANSCRIPTIONAL REGULATOR GALS"/>
    <property type="match status" value="1"/>
</dbReference>
<dbReference type="GO" id="GO:0003677">
    <property type="term" value="F:DNA binding"/>
    <property type="evidence" value="ECO:0007669"/>
    <property type="project" value="UniProtKB-KW"/>
</dbReference>
<evidence type="ECO:0000313" key="6">
    <source>
        <dbReference type="Proteomes" id="UP001163726"/>
    </source>
</evidence>
<dbReference type="PROSITE" id="PS50932">
    <property type="entry name" value="HTH_LACI_2"/>
    <property type="match status" value="1"/>
</dbReference>
<dbReference type="Pfam" id="PF00356">
    <property type="entry name" value="LacI"/>
    <property type="match status" value="1"/>
</dbReference>
<evidence type="ECO:0000256" key="1">
    <source>
        <dbReference type="ARBA" id="ARBA00023015"/>
    </source>
</evidence>
<name>A0ABY7ASD9_9ALTE</name>
<keyword evidence="5" id="KW-0614">Plasmid</keyword>
<evidence type="ECO:0000256" key="2">
    <source>
        <dbReference type="ARBA" id="ARBA00023125"/>
    </source>
</evidence>
<proteinExistence type="predicted"/>
<gene>
    <name evidence="5" type="ORF">OLW01_15180</name>
</gene>